<evidence type="ECO:0000259" key="2">
    <source>
        <dbReference type="Pfam" id="PF21788"/>
    </source>
</evidence>
<gene>
    <name evidence="3" type="ORF">JTE90_003468</name>
</gene>
<feature type="domain" description="Transposable element P transposase-like GTP-binding insertion" evidence="2">
    <location>
        <begin position="32"/>
        <end position="132"/>
    </location>
</feature>
<feature type="chain" id="PRO_5043764704" description="Transposable element P transposase-like GTP-binding insertion domain-containing protein" evidence="1">
    <location>
        <begin position="19"/>
        <end position="187"/>
    </location>
</feature>
<dbReference type="EMBL" id="JAFNEN010000670">
    <property type="protein sequence ID" value="KAG8178746.1"/>
    <property type="molecule type" value="Genomic_DNA"/>
</dbReference>
<name>A0AAV6U3V3_9ARAC</name>
<dbReference type="InterPro" id="IPR048366">
    <property type="entry name" value="TNP-like_GBD"/>
</dbReference>
<evidence type="ECO:0000256" key="1">
    <source>
        <dbReference type="SAM" id="SignalP"/>
    </source>
</evidence>
<feature type="signal peptide" evidence="1">
    <location>
        <begin position="1"/>
        <end position="18"/>
    </location>
</feature>
<evidence type="ECO:0000313" key="4">
    <source>
        <dbReference type="Proteomes" id="UP000827092"/>
    </source>
</evidence>
<evidence type="ECO:0000313" key="3">
    <source>
        <dbReference type="EMBL" id="KAG8178746.1"/>
    </source>
</evidence>
<organism evidence="3 4">
    <name type="scientific">Oedothorax gibbosus</name>
    <dbReference type="NCBI Taxonomy" id="931172"/>
    <lineage>
        <taxon>Eukaryota</taxon>
        <taxon>Metazoa</taxon>
        <taxon>Ecdysozoa</taxon>
        <taxon>Arthropoda</taxon>
        <taxon>Chelicerata</taxon>
        <taxon>Arachnida</taxon>
        <taxon>Araneae</taxon>
        <taxon>Araneomorphae</taxon>
        <taxon>Entelegynae</taxon>
        <taxon>Araneoidea</taxon>
        <taxon>Linyphiidae</taxon>
        <taxon>Erigoninae</taxon>
        <taxon>Oedothorax</taxon>
    </lineage>
</organism>
<sequence length="187" mass="21048">MLACSLMLSLEMVQLGIEQCGESLESANPKKQRLLNPAGEVRPEFLKEAWKQDQKSTVKLKVMPKLSYVHLHPNGFEKMRVNIAFQLFGDEVIKGLSFYSEEISVYGEPKPTVDFIKRINNLIKVMTSRTPKTALRNGSSQSKSLLDFVEFINKWEESSKAINCLGYLSKSTALGLKAGVAQWVEAY</sequence>
<dbReference type="AlphaFoldDB" id="A0AAV6U3V3"/>
<proteinExistence type="predicted"/>
<reference evidence="3 4" key="1">
    <citation type="journal article" date="2022" name="Nat. Ecol. Evol.">
        <title>A masculinizing supergene underlies an exaggerated male reproductive morph in a spider.</title>
        <authorList>
            <person name="Hendrickx F."/>
            <person name="De Corte Z."/>
            <person name="Sonet G."/>
            <person name="Van Belleghem S.M."/>
            <person name="Kostlbacher S."/>
            <person name="Vangestel C."/>
        </authorList>
    </citation>
    <scope>NUCLEOTIDE SEQUENCE [LARGE SCALE GENOMIC DNA]</scope>
    <source>
        <strain evidence="3">W744_W776</strain>
    </source>
</reference>
<keyword evidence="1" id="KW-0732">Signal</keyword>
<accession>A0AAV6U3V3</accession>
<keyword evidence="4" id="KW-1185">Reference proteome</keyword>
<dbReference type="Proteomes" id="UP000827092">
    <property type="component" value="Unassembled WGS sequence"/>
</dbReference>
<comment type="caution">
    <text evidence="3">The sequence shown here is derived from an EMBL/GenBank/DDBJ whole genome shotgun (WGS) entry which is preliminary data.</text>
</comment>
<protein>
    <recommendedName>
        <fullName evidence="2">Transposable element P transposase-like GTP-binding insertion domain-containing protein</fullName>
    </recommendedName>
</protein>
<dbReference type="Pfam" id="PF21788">
    <property type="entry name" value="TNP-like_GBD"/>
    <property type="match status" value="1"/>
</dbReference>